<reference evidence="3 4" key="1">
    <citation type="submission" date="2018-05" db="EMBL/GenBank/DDBJ databases">
        <title>Draft genome sequences of Dehalococcoides mccartyi strains RC and KS.</title>
        <authorList>
            <person name="Higgins S.A."/>
            <person name="Padilla-Crespo E."/>
            <person name="Loeffler F.E."/>
        </authorList>
    </citation>
    <scope>NUCLEOTIDE SEQUENCE [LARGE SCALE GENOMIC DNA]</scope>
    <source>
        <strain evidence="2 3">KS</strain>
        <strain evidence="1 4">RC</strain>
    </source>
</reference>
<sequence>MVVFSDICIRSLSNILVDINSNISYMDVPYRVFYFIFG</sequence>
<dbReference type="AlphaFoldDB" id="A0A328ENT7"/>
<comment type="caution">
    <text evidence="1">The sequence shown here is derived from an EMBL/GenBank/DDBJ whole genome shotgun (WGS) entry which is preliminary data.</text>
</comment>
<evidence type="ECO:0000313" key="3">
    <source>
        <dbReference type="Proteomes" id="UP000248786"/>
    </source>
</evidence>
<protein>
    <submittedName>
        <fullName evidence="1">Uncharacterized protein</fullName>
    </submittedName>
</protein>
<dbReference type="EMBL" id="QGLC01000017">
    <property type="protein sequence ID" value="RAL69011.1"/>
    <property type="molecule type" value="Genomic_DNA"/>
</dbReference>
<name>A0A328ENT7_9CHLR</name>
<dbReference type="Proteomes" id="UP000249146">
    <property type="component" value="Unassembled WGS sequence"/>
</dbReference>
<evidence type="ECO:0000313" key="4">
    <source>
        <dbReference type="Proteomes" id="UP000249146"/>
    </source>
</evidence>
<evidence type="ECO:0000313" key="1">
    <source>
        <dbReference type="EMBL" id="RAL69011.1"/>
    </source>
</evidence>
<proteinExistence type="predicted"/>
<organism evidence="1 4">
    <name type="scientific">Dehalococcoides mccartyi</name>
    <dbReference type="NCBI Taxonomy" id="61435"/>
    <lineage>
        <taxon>Bacteria</taxon>
        <taxon>Bacillati</taxon>
        <taxon>Chloroflexota</taxon>
        <taxon>Dehalococcoidia</taxon>
        <taxon>Dehalococcoidales</taxon>
        <taxon>Dehalococcoidaceae</taxon>
        <taxon>Dehalococcoides</taxon>
    </lineage>
</organism>
<dbReference type="Proteomes" id="UP000248786">
    <property type="component" value="Unassembled WGS sequence"/>
</dbReference>
<accession>A0A328ENT7</accession>
<dbReference type="EMBL" id="QGLD01000015">
    <property type="protein sequence ID" value="RAL70183.1"/>
    <property type="molecule type" value="Genomic_DNA"/>
</dbReference>
<evidence type="ECO:0000313" key="2">
    <source>
        <dbReference type="EMBL" id="RAL70183.1"/>
    </source>
</evidence>
<gene>
    <name evidence="2" type="ORF">C1G86_1378</name>
    <name evidence="1" type="ORF">C1G87_1342</name>
</gene>